<dbReference type="InterPro" id="IPR001507">
    <property type="entry name" value="ZP_dom"/>
</dbReference>
<evidence type="ECO:0000259" key="3">
    <source>
        <dbReference type="PROSITE" id="PS51034"/>
    </source>
</evidence>
<dbReference type="InterPro" id="IPR055356">
    <property type="entry name" value="ZP-N"/>
</dbReference>
<keyword evidence="2" id="KW-1015">Disulfide bond</keyword>
<accession>A0A3Q3AEL7</accession>
<proteinExistence type="predicted"/>
<dbReference type="Pfam" id="PF00100">
    <property type="entry name" value="Zona_pellucida"/>
    <property type="match status" value="1"/>
</dbReference>
<dbReference type="Proteomes" id="UP000264800">
    <property type="component" value="Unplaced"/>
</dbReference>
<dbReference type="Gene3D" id="2.60.40.3210">
    <property type="entry name" value="Zona pellucida, ZP-N domain"/>
    <property type="match status" value="1"/>
</dbReference>
<dbReference type="STRING" id="37003.ENSKMAP00000014565"/>
<dbReference type="SMART" id="SM00241">
    <property type="entry name" value="ZP"/>
    <property type="match status" value="1"/>
</dbReference>
<dbReference type="AlphaFoldDB" id="A0A3Q3AEL7"/>
<reference evidence="4" key="1">
    <citation type="submission" date="2025-08" db="UniProtKB">
        <authorList>
            <consortium name="Ensembl"/>
        </authorList>
    </citation>
    <scope>IDENTIFICATION</scope>
</reference>
<evidence type="ECO:0000313" key="5">
    <source>
        <dbReference type="Proteomes" id="UP000264800"/>
    </source>
</evidence>
<dbReference type="InterPro" id="IPR042235">
    <property type="entry name" value="ZP-C_dom"/>
</dbReference>
<dbReference type="PANTHER" id="PTHR14002:SF50">
    <property type="entry name" value="ALPHA-TECTORIN-LIKE-RELATED"/>
    <property type="match status" value="1"/>
</dbReference>
<organism evidence="4 5">
    <name type="scientific">Kryptolebias marmoratus</name>
    <name type="common">Mangrove killifish</name>
    <name type="synonym">Rivulus marmoratus</name>
    <dbReference type="NCBI Taxonomy" id="37003"/>
    <lineage>
        <taxon>Eukaryota</taxon>
        <taxon>Metazoa</taxon>
        <taxon>Chordata</taxon>
        <taxon>Craniata</taxon>
        <taxon>Vertebrata</taxon>
        <taxon>Euteleostomi</taxon>
        <taxon>Actinopterygii</taxon>
        <taxon>Neopterygii</taxon>
        <taxon>Teleostei</taxon>
        <taxon>Neoteleostei</taxon>
        <taxon>Acanthomorphata</taxon>
        <taxon>Ovalentaria</taxon>
        <taxon>Atherinomorphae</taxon>
        <taxon>Cyprinodontiformes</taxon>
        <taxon>Rivulidae</taxon>
        <taxon>Kryptolebias</taxon>
    </lineage>
</organism>
<dbReference type="InterPro" id="IPR014853">
    <property type="entry name" value="VWF/SSPO/ZAN-like_Cys-rich_dom"/>
</dbReference>
<evidence type="ECO:0000256" key="1">
    <source>
        <dbReference type="ARBA" id="ARBA00022729"/>
    </source>
</evidence>
<evidence type="ECO:0000256" key="2">
    <source>
        <dbReference type="ARBA" id="ARBA00023157"/>
    </source>
</evidence>
<dbReference type="PROSITE" id="PS51034">
    <property type="entry name" value="ZP_2"/>
    <property type="match status" value="1"/>
</dbReference>
<protein>
    <recommendedName>
        <fullName evidence="3">ZP domain-containing protein</fullName>
    </recommendedName>
</protein>
<evidence type="ECO:0000313" key="4">
    <source>
        <dbReference type="Ensembl" id="ENSKMAP00000014565.1"/>
    </source>
</evidence>
<dbReference type="Ensembl" id="ENSKMAT00000014778.1">
    <property type="protein sequence ID" value="ENSKMAP00000014565.1"/>
    <property type="gene ID" value="ENSKMAG00000010868.1"/>
</dbReference>
<dbReference type="GeneTree" id="ENSGT00940000156038"/>
<feature type="domain" description="ZP" evidence="3">
    <location>
        <begin position="475"/>
        <end position="724"/>
    </location>
</feature>
<dbReference type="PANTHER" id="PTHR14002">
    <property type="entry name" value="ENDOGLIN/TGF-BETA RECEPTOR TYPE III"/>
    <property type="match status" value="1"/>
</dbReference>
<dbReference type="Pfam" id="PF23344">
    <property type="entry name" value="ZP-N"/>
    <property type="match status" value="1"/>
</dbReference>
<dbReference type="Gene3D" id="2.60.40.4100">
    <property type="entry name" value="Zona pellucida, ZP-C domain"/>
    <property type="match status" value="1"/>
</dbReference>
<name>A0A3Q3AEL7_KRYMA</name>
<dbReference type="OMA" id="YNSSNAC"/>
<dbReference type="InterPro" id="IPR055355">
    <property type="entry name" value="ZP-C"/>
</dbReference>
<keyword evidence="5" id="KW-1185">Reference proteome</keyword>
<reference evidence="4" key="2">
    <citation type="submission" date="2025-09" db="UniProtKB">
        <authorList>
            <consortium name="Ensembl"/>
        </authorList>
    </citation>
    <scope>IDENTIFICATION</scope>
</reference>
<keyword evidence="1" id="KW-0732">Signal</keyword>
<sequence length="746" mass="82685">MTGWSPLLSCVPVSSGAVGHFFNDSTKFNISLCPVTFYGQKYEDVYINFTSQNFVVCFDGFYDPQAGGDCLLGPQTISGFFNILPNDQRSEQQFLQDVPTINAMLGCYIFFVLNNDVSGFGIVFHFFNILFLKNIKIKNRTTFIHFSGVVYRTNTTTVIPEFCETVQCSDTAVLNPTTTPEPTTTPPPPSHSICTVTGPTVIDFSSHLDSVKDQCDYYLLQIQGVSVVGNFLERRLKDVSFLDSVTLEVNGVHIRLKQGGGVPVDGTPLNLDSSPQVVHGVQLSKDQTGVTAMLQIGNLKITIFFDGYTGQILMEGSTGLSPQGLCQDSSSDAKLPNCGSTSCQTQYDDTDDRYIHSINKTESCNLLNEAPFTSCPINPEPYITACTDTLSTYPAMDGLKCQFLQAYVKACSLFSNTTLEGWGSKAECSSEAFCQDRTCSHHEFCGEDSYYGDTRCFCRANFASCYRNGFGEPTVCRQNNAYLTLAICLLEDRGIKYSALHLNDPTCTGQVDQQNHMVTFSFNSSNCGTEIMTNGSQIIYMNTIMTQNFTSDMIIRHDDVMIDFSCYHVQPDIETVSFTIVDSDVSKALTAGPWTYTVFMKAYIDNEYTKPVERYHNLQMNQRVWVKLDTKGLNGNMIAVVIDACWATNQPSATASKKYYLIENGCPNPADPTVMIKGNGEGTTSYFSFNMFRFSGGSNEIYLHCSLHLCLKEKGNCAKTCGTTRRHRSASSSYKSDSFISMGWTH</sequence>
<dbReference type="Pfam" id="PF08742">
    <property type="entry name" value="C8"/>
    <property type="match status" value="1"/>
</dbReference>